<dbReference type="GO" id="GO:0005829">
    <property type="term" value="C:cytosol"/>
    <property type="evidence" value="ECO:0007669"/>
    <property type="project" value="UniProtKB-ARBA"/>
</dbReference>
<protein>
    <submittedName>
        <fullName evidence="5">Alkene reductase</fullName>
    </submittedName>
</protein>
<gene>
    <name evidence="5" type="ORF">LPC04_18310</name>
</gene>
<evidence type="ECO:0000313" key="5">
    <source>
        <dbReference type="EMBL" id="MCK9687662.1"/>
    </source>
</evidence>
<dbReference type="Proteomes" id="UP001139353">
    <property type="component" value="Unassembled WGS sequence"/>
</dbReference>
<dbReference type="GO" id="GO:0016628">
    <property type="term" value="F:oxidoreductase activity, acting on the CH-CH group of donors, NAD or NADP as acceptor"/>
    <property type="evidence" value="ECO:0007669"/>
    <property type="project" value="UniProtKB-ARBA"/>
</dbReference>
<dbReference type="Pfam" id="PF00724">
    <property type="entry name" value="Oxidored_FMN"/>
    <property type="match status" value="1"/>
</dbReference>
<evidence type="ECO:0000313" key="6">
    <source>
        <dbReference type="Proteomes" id="UP001139353"/>
    </source>
</evidence>
<keyword evidence="6" id="KW-1185">Reference proteome</keyword>
<proteinExistence type="inferred from homology"/>
<evidence type="ECO:0000256" key="3">
    <source>
        <dbReference type="ARBA" id="ARBA00023002"/>
    </source>
</evidence>
<sequence length="363" mass="38894">MTSLFDPLQLGDIALANRVVMAPLTRDRAAAGRAPQALNALYYEQRADPASGAGLIISEGTQIGPLGQGYLDTPGVYSPEQLAGWRLATDAVHGKGGKIVAQIWHVGRISHTSLLPAGEQPVSATARPANTKTFTPAGFEQVSAPRALSTEEVGRVVEQFRQAARNAVDAGFDGIEVHGANGYLVEQFLRDSCNDRSDRYGGSIENRARFLIEVMTAVCDEIGPGRVGLRLSPVTPANDIGQDSDPFALFSHVVKELAKLGFAFIEVVEGSTGGPRDFAPFDFAALRKLWPNAWIVNNGYTREMALDAVASGKADAVSFGKSFISNPDLTRRLRENAELAPWNQKTFYGGGAEGYTDYPALPA</sequence>
<comment type="caution">
    <text evidence="5">The sequence shown here is derived from an EMBL/GenBank/DDBJ whole genome shotgun (WGS) entry which is preliminary data.</text>
</comment>
<dbReference type="InterPro" id="IPR045247">
    <property type="entry name" value="Oye-like"/>
</dbReference>
<dbReference type="CDD" id="cd02933">
    <property type="entry name" value="OYE_like_FMN"/>
    <property type="match status" value="1"/>
</dbReference>
<dbReference type="InterPro" id="IPR013785">
    <property type="entry name" value="Aldolase_TIM"/>
</dbReference>
<dbReference type="SUPFAM" id="SSF51395">
    <property type="entry name" value="FMN-linked oxidoreductases"/>
    <property type="match status" value="1"/>
</dbReference>
<reference evidence="5" key="1">
    <citation type="submission" date="2021-11" db="EMBL/GenBank/DDBJ databases">
        <title>BS-T2-15 a new species belonging to the Comamonadaceae family isolated from the soil of a French oak forest.</title>
        <authorList>
            <person name="Mieszkin S."/>
            <person name="Alain K."/>
        </authorList>
    </citation>
    <scope>NUCLEOTIDE SEQUENCE</scope>
    <source>
        <strain evidence="5">BS-T2-15</strain>
    </source>
</reference>
<comment type="cofactor">
    <cofactor evidence="1">
        <name>FMN</name>
        <dbReference type="ChEBI" id="CHEBI:58210"/>
    </cofactor>
</comment>
<comment type="similarity">
    <text evidence="2">Belongs to the NADH:flavin oxidoreductase/NADH oxidase family.</text>
</comment>
<dbReference type="EMBL" id="JAJLJH010000005">
    <property type="protein sequence ID" value="MCK9687662.1"/>
    <property type="molecule type" value="Genomic_DNA"/>
</dbReference>
<keyword evidence="3" id="KW-0560">Oxidoreductase</keyword>
<feature type="domain" description="NADH:flavin oxidoreductase/NADH oxidase N-terminal" evidence="4">
    <location>
        <begin position="3"/>
        <end position="338"/>
    </location>
</feature>
<name>A0A9X2C0W7_9BURK</name>
<dbReference type="PANTHER" id="PTHR22893:SF91">
    <property type="entry name" value="NADPH DEHYDROGENASE 2-RELATED"/>
    <property type="match status" value="1"/>
</dbReference>
<evidence type="ECO:0000256" key="2">
    <source>
        <dbReference type="ARBA" id="ARBA00005979"/>
    </source>
</evidence>
<dbReference type="AlphaFoldDB" id="A0A9X2C0W7"/>
<dbReference type="GO" id="GO:0010181">
    <property type="term" value="F:FMN binding"/>
    <property type="evidence" value="ECO:0007669"/>
    <property type="project" value="InterPro"/>
</dbReference>
<evidence type="ECO:0000259" key="4">
    <source>
        <dbReference type="Pfam" id="PF00724"/>
    </source>
</evidence>
<dbReference type="InterPro" id="IPR001155">
    <property type="entry name" value="OxRdtase_FMN_N"/>
</dbReference>
<evidence type="ECO:0000256" key="1">
    <source>
        <dbReference type="ARBA" id="ARBA00001917"/>
    </source>
</evidence>
<dbReference type="Gene3D" id="3.20.20.70">
    <property type="entry name" value="Aldolase class I"/>
    <property type="match status" value="1"/>
</dbReference>
<dbReference type="FunFam" id="3.20.20.70:FF:000059">
    <property type="entry name" value="N-ethylmaleimide reductase, FMN-linked"/>
    <property type="match status" value="1"/>
</dbReference>
<accession>A0A9X2C0W7</accession>
<organism evidence="5 6">
    <name type="scientific">Scleromatobacter humisilvae</name>
    <dbReference type="NCBI Taxonomy" id="2897159"/>
    <lineage>
        <taxon>Bacteria</taxon>
        <taxon>Pseudomonadati</taxon>
        <taxon>Pseudomonadota</taxon>
        <taxon>Betaproteobacteria</taxon>
        <taxon>Burkholderiales</taxon>
        <taxon>Sphaerotilaceae</taxon>
        <taxon>Scleromatobacter</taxon>
    </lineage>
</organism>
<dbReference type="PANTHER" id="PTHR22893">
    <property type="entry name" value="NADH OXIDOREDUCTASE-RELATED"/>
    <property type="match status" value="1"/>
</dbReference>
<dbReference type="RefSeq" id="WP_275683702.1">
    <property type="nucleotide sequence ID" value="NZ_JAJLJH010000005.1"/>
</dbReference>